<dbReference type="EMBL" id="NVUU01000063">
    <property type="protein sequence ID" value="PCI93387.1"/>
    <property type="molecule type" value="Genomic_DNA"/>
</dbReference>
<name>A0A2A4YGE3_UNCAE</name>
<sequence length="331" mass="37409">MQINEVQNDLIILPSGVESDLMLSAENQVNEAAKKVFCNSFSLPLNKKLKVEAWYDALKAGDNDTVTKLFYRSCFSYSFGHAVELRAAIKAGDRVAIRKFVAEKKIFEQRTKDAEKELIANIWYEVLQSGDRVAIKEFLSGVVQTISIDGRRRTTFDCQTLLGACGPEDVDILRLLFENGFPANLLIGHNDLDIYDGWPCFVRQAPAAIHWIPIYRNLDTLRLFLEFGAEVNAYDGENYPLTRIMINKEPLKVLELLLSFGADPLRKDKRGNTIIQMLVSNNWKPHSKGLEEVILKFISLGVDINAENAYGKKAIDLTDSQETKAFLLRNS</sequence>
<evidence type="ECO:0000313" key="2">
    <source>
        <dbReference type="Proteomes" id="UP000217838"/>
    </source>
</evidence>
<dbReference type="Proteomes" id="UP000217838">
    <property type="component" value="Unassembled WGS sequence"/>
</dbReference>
<dbReference type="AlphaFoldDB" id="A0A2A4YGE3"/>
<gene>
    <name evidence="1" type="ORF">COB11_05390</name>
</gene>
<protein>
    <submittedName>
        <fullName evidence="1">Uncharacterized protein</fullName>
    </submittedName>
</protein>
<accession>A0A2A4YGE3</accession>
<reference evidence="2" key="1">
    <citation type="submission" date="2017-08" db="EMBL/GenBank/DDBJ databases">
        <title>A dynamic microbial community with high functional redundancy inhabits the cold, oxic subseafloor aquifer.</title>
        <authorList>
            <person name="Tully B.J."/>
            <person name="Wheat C.G."/>
            <person name="Glazer B.T."/>
            <person name="Huber J.A."/>
        </authorList>
    </citation>
    <scope>NUCLEOTIDE SEQUENCE [LARGE SCALE GENOMIC DNA]</scope>
</reference>
<organism evidence="1 2">
    <name type="scientific">Aerophobetes bacterium</name>
    <dbReference type="NCBI Taxonomy" id="2030807"/>
    <lineage>
        <taxon>Bacteria</taxon>
        <taxon>Candidatus Aerophobota</taxon>
    </lineage>
</organism>
<proteinExistence type="predicted"/>
<dbReference type="InterPro" id="IPR036770">
    <property type="entry name" value="Ankyrin_rpt-contain_sf"/>
</dbReference>
<dbReference type="Gene3D" id="1.25.40.20">
    <property type="entry name" value="Ankyrin repeat-containing domain"/>
    <property type="match status" value="1"/>
</dbReference>
<evidence type="ECO:0000313" key="1">
    <source>
        <dbReference type="EMBL" id="PCI93387.1"/>
    </source>
</evidence>
<comment type="caution">
    <text evidence="1">The sequence shown here is derived from an EMBL/GenBank/DDBJ whole genome shotgun (WGS) entry which is preliminary data.</text>
</comment>
<dbReference type="SUPFAM" id="SSF48403">
    <property type="entry name" value="Ankyrin repeat"/>
    <property type="match status" value="1"/>
</dbReference>